<sequence>MASFHPKLMTMRLILVCFLVGLCLCDKAKTTVIKDVGADNSGPYVNIGVERSGRTDSGLDYSVRGGAELRFDNSPTQGFFEADISKSAQRHETVANMAVHGNQDHQVYSGSVGRQFHLDKDTTFTVSGNVRGSSDSKPDAGFNVEFKHVW</sequence>
<keyword evidence="1" id="KW-0732">Signal</keyword>
<evidence type="ECO:0000313" key="2">
    <source>
        <dbReference type="Proteomes" id="UP000694888"/>
    </source>
</evidence>
<organism evidence="2 3">
    <name type="scientific">Aplysia californica</name>
    <name type="common">California sea hare</name>
    <dbReference type="NCBI Taxonomy" id="6500"/>
    <lineage>
        <taxon>Eukaryota</taxon>
        <taxon>Metazoa</taxon>
        <taxon>Spiralia</taxon>
        <taxon>Lophotrochozoa</taxon>
        <taxon>Mollusca</taxon>
        <taxon>Gastropoda</taxon>
        <taxon>Heterobranchia</taxon>
        <taxon>Euthyneura</taxon>
        <taxon>Tectipleura</taxon>
        <taxon>Aplysiida</taxon>
        <taxon>Aplysioidea</taxon>
        <taxon>Aplysiidae</taxon>
        <taxon>Aplysia</taxon>
    </lineage>
</organism>
<feature type="chain" id="PRO_5045310872" evidence="1">
    <location>
        <begin position="26"/>
        <end position="150"/>
    </location>
</feature>
<protein>
    <submittedName>
        <fullName evidence="3">Uncharacterized protein LOC101861807</fullName>
    </submittedName>
</protein>
<feature type="signal peptide" evidence="1">
    <location>
        <begin position="1"/>
        <end position="25"/>
    </location>
</feature>
<dbReference type="GeneID" id="101861807"/>
<reference evidence="3" key="1">
    <citation type="submission" date="2025-08" db="UniProtKB">
        <authorList>
            <consortium name="RefSeq"/>
        </authorList>
    </citation>
    <scope>IDENTIFICATION</scope>
</reference>
<evidence type="ECO:0000313" key="3">
    <source>
        <dbReference type="RefSeq" id="XP_012936973.1"/>
    </source>
</evidence>
<name>A0ABM0ZY84_APLCA</name>
<evidence type="ECO:0000256" key="1">
    <source>
        <dbReference type="SAM" id="SignalP"/>
    </source>
</evidence>
<dbReference type="RefSeq" id="XP_012936973.1">
    <property type="nucleotide sequence ID" value="XM_013081519.2"/>
</dbReference>
<proteinExistence type="predicted"/>
<dbReference type="Proteomes" id="UP000694888">
    <property type="component" value="Unplaced"/>
</dbReference>
<gene>
    <name evidence="3" type="primary">LOC101861807</name>
</gene>
<keyword evidence="2" id="KW-1185">Reference proteome</keyword>
<accession>A0ABM0ZY84</accession>